<dbReference type="CDD" id="cd01274">
    <property type="entry name" value="PTB_Anks"/>
    <property type="match status" value="1"/>
</dbReference>
<dbReference type="AlphaFoldDB" id="A0AAV6VE92"/>
<evidence type="ECO:0000256" key="5">
    <source>
        <dbReference type="ARBA" id="ARBA00022537"/>
    </source>
</evidence>
<dbReference type="SUPFAM" id="SSF48403">
    <property type="entry name" value="Ankyrin repeat"/>
    <property type="match status" value="1"/>
</dbReference>
<dbReference type="GO" id="GO:0044218">
    <property type="term" value="C:other organism cell membrane"/>
    <property type="evidence" value="ECO:0007669"/>
    <property type="project" value="UniProtKB-KW"/>
</dbReference>
<dbReference type="InterPro" id="IPR033635">
    <property type="entry name" value="ANKS1/Caskin"/>
</dbReference>
<dbReference type="PROSITE" id="PS50088">
    <property type="entry name" value="ANK_REPEAT"/>
    <property type="match status" value="5"/>
</dbReference>
<dbReference type="PROSITE" id="PS50297">
    <property type="entry name" value="ANK_REP_REGION"/>
    <property type="match status" value="5"/>
</dbReference>
<feature type="compositionally biased region" description="Polar residues" evidence="13">
    <location>
        <begin position="480"/>
        <end position="493"/>
    </location>
</feature>
<dbReference type="PANTHER" id="PTHR24174:SF1">
    <property type="entry name" value="IP14385P"/>
    <property type="match status" value="1"/>
</dbReference>
<dbReference type="GO" id="GO:0005829">
    <property type="term" value="C:cytosol"/>
    <property type="evidence" value="ECO:0007669"/>
    <property type="project" value="TreeGrafter"/>
</dbReference>
<feature type="compositionally biased region" description="Polar residues" evidence="13">
    <location>
        <begin position="411"/>
        <end position="420"/>
    </location>
</feature>
<dbReference type="PRINTS" id="PR01415">
    <property type="entry name" value="ANKYRIN"/>
</dbReference>
<dbReference type="Gene3D" id="1.25.40.20">
    <property type="entry name" value="Ankyrin repeat-containing domain"/>
    <property type="match status" value="2"/>
</dbReference>
<dbReference type="Gene3D" id="2.30.29.30">
    <property type="entry name" value="Pleckstrin-homology domain (PH domain)/Phosphotyrosine-binding domain (PTB)"/>
    <property type="match status" value="1"/>
</dbReference>
<comment type="subcellular location">
    <subcellularLocation>
        <location evidence="2">Secreted</location>
    </subcellularLocation>
    <subcellularLocation>
        <location evidence="1">Target cell membrane</location>
    </subcellularLocation>
</comment>
<feature type="compositionally biased region" description="Polar residues" evidence="13">
    <location>
        <begin position="464"/>
        <end position="473"/>
    </location>
</feature>
<keyword evidence="11" id="KW-1053">Target membrane</keyword>
<feature type="compositionally biased region" description="Low complexity" evidence="13">
    <location>
        <begin position="365"/>
        <end position="398"/>
    </location>
</feature>
<evidence type="ECO:0000256" key="11">
    <source>
        <dbReference type="ARBA" id="ARBA00023298"/>
    </source>
</evidence>
<evidence type="ECO:0000313" key="17">
    <source>
        <dbReference type="Proteomes" id="UP000827092"/>
    </source>
</evidence>
<dbReference type="EMBL" id="JAFNEN010000093">
    <property type="protein sequence ID" value="KAG8195120.1"/>
    <property type="molecule type" value="Genomic_DNA"/>
</dbReference>
<feature type="repeat" description="ANK" evidence="12">
    <location>
        <begin position="78"/>
        <end position="110"/>
    </location>
</feature>
<dbReference type="Pfam" id="PF00640">
    <property type="entry name" value="PID"/>
    <property type="match status" value="1"/>
</dbReference>
<evidence type="ECO:0000313" key="16">
    <source>
        <dbReference type="EMBL" id="KAG8195120.1"/>
    </source>
</evidence>
<feature type="compositionally biased region" description="Polar residues" evidence="13">
    <location>
        <begin position="976"/>
        <end position="985"/>
    </location>
</feature>
<evidence type="ECO:0000256" key="3">
    <source>
        <dbReference type="ARBA" id="ARBA00022483"/>
    </source>
</evidence>
<reference evidence="16 17" key="1">
    <citation type="journal article" date="2022" name="Nat. Ecol. Evol.">
        <title>A masculinizing supergene underlies an exaggerated male reproductive morph in a spider.</title>
        <authorList>
            <person name="Hendrickx F."/>
            <person name="De Corte Z."/>
            <person name="Sonet G."/>
            <person name="Van Belleghem S.M."/>
            <person name="Kostlbacher S."/>
            <person name="Vangestel C."/>
        </authorList>
    </citation>
    <scope>NUCLEOTIDE SEQUENCE [LARGE SCALE GENOMIC DNA]</scope>
    <source>
        <strain evidence="16">W744_W776</strain>
    </source>
</reference>
<evidence type="ECO:0000256" key="13">
    <source>
        <dbReference type="SAM" id="MobiDB-lite"/>
    </source>
</evidence>
<feature type="compositionally biased region" description="Polar residues" evidence="13">
    <location>
        <begin position="354"/>
        <end position="364"/>
    </location>
</feature>
<evidence type="ECO:0000256" key="6">
    <source>
        <dbReference type="ARBA" id="ARBA00022656"/>
    </source>
</evidence>
<proteinExistence type="predicted"/>
<keyword evidence="7" id="KW-0528">Neurotoxin</keyword>
<dbReference type="InterPro" id="IPR006020">
    <property type="entry name" value="PTB/PI_dom"/>
</dbReference>
<feature type="compositionally biased region" description="Low complexity" evidence="13">
    <location>
        <begin position="317"/>
        <end position="341"/>
    </location>
</feature>
<dbReference type="PANTHER" id="PTHR24174">
    <property type="entry name" value="ANKYRIN REPEAT AND STERILE ALPHA MOTIF DOMAIN-CONTAINING PROTEIN 1"/>
    <property type="match status" value="1"/>
</dbReference>
<dbReference type="Proteomes" id="UP000827092">
    <property type="component" value="Unassembled WGS sequence"/>
</dbReference>
<feature type="region of interest" description="Disordered" evidence="13">
    <location>
        <begin position="1169"/>
        <end position="1196"/>
    </location>
</feature>
<gene>
    <name evidence="16" type="ORF">JTE90_013595</name>
</gene>
<evidence type="ECO:0000256" key="7">
    <source>
        <dbReference type="ARBA" id="ARBA00022699"/>
    </source>
</evidence>
<feature type="compositionally biased region" description="Low complexity" evidence="13">
    <location>
        <begin position="986"/>
        <end position="997"/>
    </location>
</feature>
<keyword evidence="11" id="KW-0472">Membrane</keyword>
<sequence length="1196" mass="132003">MPGSLIIISLDCLRCDNSCIPVACSLSVLSMGKEQELIDAARSGNIATVERYLSQRAKRSGPLASLRRGPGANAQDQSGYTSLHHAALNSHKEIVSLLLQYEASTNVVDHKGSTPLHLAAWTGNTDIVRMLLEQGPSVPNVNLANHDRETPLHSAAQYGHTEVVSLLLKHEADPTVRNLKDESPLDLAAQYGRLETVQLLVEREPSLLHLHHRHHTTPKHSPLHLASRNGHRSVVRVLLEGGLDVNFVAETGSALHEAALYGKVEVVKLLLDYGIDVNLENSSKRTVFDLLEDLNTTISKQISRIIRDHTTVVGGDSSSRSPYSSSPMSSFSSVSTFVPTPEKNLLMPLGRSGSPMSEATDTICSYSSSKRSSTASDTLRKSQGSSSEHLSLSSRSPSVYETPLLPKDYDTASTHSTSTYESRDALTTFADTTFSPPDPQGPPSRISVPPGWKPLPPAKPPRKSITSLSPSGKTQHHIRQSSVTYDSSSQNQMMYDPSDITMPRTPPSGFANSDSHQNQSSSNNQLSNGKLSESPFSALYDEMAAGNRTSSLLGPKAMHRRRLTGEGLRSTEKPIPPAKPKTLDLRTKRQTIQIPLSPTHYHQPPTPEFPPPSPSTAALGIHEKIRPLSQEIRNKRVSRDMETFTDDELFATIDHRGNVKVSLRKENKSVSTDNIEEVVDDDPFAGLCRGSVCPSSCPCDFQLSLRPSKQTTSHYDTVLGTSTLPIRRRESPCSDPGGQVSRSTSYDRSSDWGESATTDSLFVRDMEETFARTLSRLRKEFQRSSFTSSFTTVEEWLKSLDLAMYTSSFMENGYDDIDFLGGNILEDEDLIEMNMHNKEHRQKILESCHTLPALKPIGEGQAPESVGEWLRSLHLDQYIDVFRRNGYVDMERAKKVWDVELKSILDIGKHGHRKRILTSLGVKPASRFFDELKDFSLSKMDWNLGTISSISTTAADEPSSSGDESRTVDIMRGDTSIRNFTSNGGSSRSPPSLSTLPIRPPTQLMGDTSPSSMLLDVAQFGATTQWKHQPDVLVKGSCNYTAKYLGSTLVKEVRGLESTRKSIQKLKSSTRDMNKIPNVILSISHTGVKFIDAQAKKLVCEHEIRNIHCACQDADDLNHFAYITKDHQTSNKNYCHVFCAQNMDMATEVIMTLGQAFEVAYQMAIREKSESSGHRSESGTASCGDDPKRASNRKWT</sequence>
<feature type="region of interest" description="Disordered" evidence="13">
    <location>
        <begin position="726"/>
        <end position="754"/>
    </location>
</feature>
<comment type="caution">
    <text evidence="16">The sequence shown here is derived from an EMBL/GenBank/DDBJ whole genome shotgun (WGS) entry which is preliminary data.</text>
</comment>
<dbReference type="Pfam" id="PF00536">
    <property type="entry name" value="SAM_1"/>
    <property type="match status" value="1"/>
</dbReference>
<dbReference type="Pfam" id="PF12796">
    <property type="entry name" value="Ank_2"/>
    <property type="match status" value="3"/>
</dbReference>
<evidence type="ECO:0000256" key="2">
    <source>
        <dbReference type="ARBA" id="ARBA00004613"/>
    </source>
</evidence>
<keyword evidence="3" id="KW-0268">Exocytosis</keyword>
<dbReference type="SMART" id="SM00248">
    <property type="entry name" value="ANK"/>
    <property type="match status" value="6"/>
</dbReference>
<keyword evidence="9" id="KW-0638">Presynaptic neurotoxin</keyword>
<evidence type="ECO:0000259" key="14">
    <source>
        <dbReference type="PROSITE" id="PS01179"/>
    </source>
</evidence>
<name>A0AAV6VE92_9ARAC</name>
<evidence type="ECO:0000256" key="10">
    <source>
        <dbReference type="ARBA" id="ARBA00023043"/>
    </source>
</evidence>
<feature type="domain" description="SAM" evidence="15">
    <location>
        <begin position="861"/>
        <end position="920"/>
    </location>
</feature>
<feature type="repeat" description="ANK" evidence="12">
    <location>
        <begin position="218"/>
        <end position="250"/>
    </location>
</feature>
<keyword evidence="8" id="KW-0677">Repeat</keyword>
<dbReference type="GO" id="GO:0090729">
    <property type="term" value="F:toxin activity"/>
    <property type="evidence" value="ECO:0007669"/>
    <property type="project" value="UniProtKB-KW"/>
</dbReference>
<dbReference type="GO" id="GO:0044231">
    <property type="term" value="C:host cell presynaptic membrane"/>
    <property type="evidence" value="ECO:0007669"/>
    <property type="project" value="UniProtKB-KW"/>
</dbReference>
<dbReference type="SUPFAM" id="SSF47769">
    <property type="entry name" value="SAM/Pointed domain"/>
    <property type="match status" value="2"/>
</dbReference>
<keyword evidence="17" id="KW-1185">Reference proteome</keyword>
<keyword evidence="6" id="KW-0800">Toxin</keyword>
<dbReference type="InterPro" id="IPR013761">
    <property type="entry name" value="SAM/pointed_sf"/>
</dbReference>
<evidence type="ECO:0000256" key="1">
    <source>
        <dbReference type="ARBA" id="ARBA00004175"/>
    </source>
</evidence>
<dbReference type="PROSITE" id="PS50105">
    <property type="entry name" value="SAM_DOMAIN"/>
    <property type="match status" value="2"/>
</dbReference>
<evidence type="ECO:0008006" key="18">
    <source>
        <dbReference type="Google" id="ProtNLM"/>
    </source>
</evidence>
<organism evidence="16 17">
    <name type="scientific">Oedothorax gibbosus</name>
    <dbReference type="NCBI Taxonomy" id="931172"/>
    <lineage>
        <taxon>Eukaryota</taxon>
        <taxon>Metazoa</taxon>
        <taxon>Ecdysozoa</taxon>
        <taxon>Arthropoda</taxon>
        <taxon>Chelicerata</taxon>
        <taxon>Arachnida</taxon>
        <taxon>Araneae</taxon>
        <taxon>Araneomorphae</taxon>
        <taxon>Entelegynae</taxon>
        <taxon>Araneoidea</taxon>
        <taxon>Linyphiidae</taxon>
        <taxon>Erigoninae</taxon>
        <taxon>Oedothorax</taxon>
    </lineage>
</organism>
<dbReference type="InterPro" id="IPR002110">
    <property type="entry name" value="Ankyrin_rpt"/>
</dbReference>
<dbReference type="InterPro" id="IPR036770">
    <property type="entry name" value="Ankyrin_rpt-contain_sf"/>
</dbReference>
<feature type="repeat" description="ANK" evidence="12">
    <location>
        <begin position="111"/>
        <end position="143"/>
    </location>
</feature>
<feature type="repeat" description="ANK" evidence="12">
    <location>
        <begin position="250"/>
        <end position="282"/>
    </location>
</feature>
<dbReference type="PROSITE" id="PS01179">
    <property type="entry name" value="PID"/>
    <property type="match status" value="1"/>
</dbReference>
<dbReference type="Gene3D" id="1.10.150.50">
    <property type="entry name" value="Transcription Factor, Ets-1"/>
    <property type="match status" value="2"/>
</dbReference>
<dbReference type="GO" id="GO:0005576">
    <property type="term" value="C:extracellular region"/>
    <property type="evidence" value="ECO:0007669"/>
    <property type="project" value="UniProtKB-SubCell"/>
</dbReference>
<evidence type="ECO:0000259" key="15">
    <source>
        <dbReference type="PROSITE" id="PS50105"/>
    </source>
</evidence>
<protein>
    <recommendedName>
        <fullName evidence="18">Ankyrin repeat and SAM domain-containing protein 1A-like</fullName>
    </recommendedName>
</protein>
<evidence type="ECO:0000256" key="9">
    <source>
        <dbReference type="ARBA" id="ARBA00023028"/>
    </source>
</evidence>
<dbReference type="InterPro" id="IPR001660">
    <property type="entry name" value="SAM"/>
</dbReference>
<feature type="domain" description="SAM" evidence="15">
    <location>
        <begin position="788"/>
        <end position="854"/>
    </location>
</feature>
<dbReference type="GO" id="GO:0006887">
    <property type="term" value="P:exocytosis"/>
    <property type="evidence" value="ECO:0007669"/>
    <property type="project" value="UniProtKB-KW"/>
</dbReference>
<keyword evidence="5" id="KW-1052">Target cell membrane</keyword>
<accession>A0AAV6VE92</accession>
<feature type="region of interest" description="Disordered" evidence="13">
    <location>
        <begin position="313"/>
        <end position="532"/>
    </location>
</feature>
<feature type="region of interest" description="Disordered" evidence="13">
    <location>
        <begin position="976"/>
        <end position="1010"/>
    </location>
</feature>
<feature type="domain" description="PID" evidence="14">
    <location>
        <begin position="1036"/>
        <end position="1170"/>
    </location>
</feature>
<evidence type="ECO:0000256" key="8">
    <source>
        <dbReference type="ARBA" id="ARBA00022737"/>
    </source>
</evidence>
<feature type="compositionally biased region" description="Low complexity" evidence="13">
    <location>
        <begin position="512"/>
        <end position="528"/>
    </location>
</feature>
<evidence type="ECO:0000256" key="4">
    <source>
        <dbReference type="ARBA" id="ARBA00022525"/>
    </source>
</evidence>
<dbReference type="SMART" id="SM00454">
    <property type="entry name" value="SAM"/>
    <property type="match status" value="2"/>
</dbReference>
<keyword evidence="10 12" id="KW-0040">ANK repeat</keyword>
<dbReference type="SUPFAM" id="SSF50729">
    <property type="entry name" value="PH domain-like"/>
    <property type="match status" value="1"/>
</dbReference>
<dbReference type="InterPro" id="IPR011993">
    <property type="entry name" value="PH-like_dom_sf"/>
</dbReference>
<evidence type="ECO:0000256" key="12">
    <source>
        <dbReference type="PROSITE-ProRule" id="PRU00023"/>
    </source>
</evidence>
<dbReference type="Pfam" id="PF07647">
    <property type="entry name" value="SAM_2"/>
    <property type="match status" value="1"/>
</dbReference>
<feature type="repeat" description="ANK" evidence="12">
    <location>
        <begin position="147"/>
        <end position="179"/>
    </location>
</feature>
<dbReference type="SMART" id="SM00462">
    <property type="entry name" value="PTB"/>
    <property type="match status" value="1"/>
</dbReference>
<keyword evidence="4" id="KW-0964">Secreted</keyword>